<evidence type="ECO:0000313" key="2">
    <source>
        <dbReference type="EMBL" id="KRY05608.1"/>
    </source>
</evidence>
<evidence type="ECO:0000256" key="1">
    <source>
        <dbReference type="SAM" id="MobiDB-lite"/>
    </source>
</evidence>
<dbReference type="Proteomes" id="UP000054783">
    <property type="component" value="Unassembled WGS sequence"/>
</dbReference>
<proteinExistence type="predicted"/>
<gene>
    <name evidence="2" type="ORF">T12_9936</name>
</gene>
<feature type="compositionally biased region" description="Basic and acidic residues" evidence="1">
    <location>
        <begin position="1"/>
        <end position="29"/>
    </location>
</feature>
<accession>A0A0V0YZQ7</accession>
<organism evidence="2 3">
    <name type="scientific">Trichinella patagoniensis</name>
    <dbReference type="NCBI Taxonomy" id="990121"/>
    <lineage>
        <taxon>Eukaryota</taxon>
        <taxon>Metazoa</taxon>
        <taxon>Ecdysozoa</taxon>
        <taxon>Nematoda</taxon>
        <taxon>Enoplea</taxon>
        <taxon>Dorylaimia</taxon>
        <taxon>Trichinellida</taxon>
        <taxon>Trichinellidae</taxon>
        <taxon>Trichinella</taxon>
    </lineage>
</organism>
<feature type="non-terminal residue" evidence="2">
    <location>
        <position position="52"/>
    </location>
</feature>
<evidence type="ECO:0000313" key="3">
    <source>
        <dbReference type="Proteomes" id="UP000054783"/>
    </source>
</evidence>
<name>A0A0V0YZQ7_9BILA</name>
<protein>
    <submittedName>
        <fullName evidence="2">Uncharacterized protein</fullName>
    </submittedName>
</protein>
<sequence length="52" mass="6018">MNNEEKEKRKHGRFEEQADRGRHEAEQKVRQKNKKRQKVSSVAVGPDSVSLG</sequence>
<reference evidence="2 3" key="1">
    <citation type="submission" date="2015-01" db="EMBL/GenBank/DDBJ databases">
        <title>Evolution of Trichinella species and genotypes.</title>
        <authorList>
            <person name="Korhonen P.K."/>
            <person name="Edoardo P."/>
            <person name="Giuseppe L.R."/>
            <person name="Gasser R.B."/>
        </authorList>
    </citation>
    <scope>NUCLEOTIDE SEQUENCE [LARGE SCALE GENOMIC DNA]</scope>
    <source>
        <strain evidence="2">ISS2496</strain>
    </source>
</reference>
<dbReference type="EMBL" id="JYDQ01001209">
    <property type="protein sequence ID" value="KRY05608.1"/>
    <property type="molecule type" value="Genomic_DNA"/>
</dbReference>
<comment type="caution">
    <text evidence="2">The sequence shown here is derived from an EMBL/GenBank/DDBJ whole genome shotgun (WGS) entry which is preliminary data.</text>
</comment>
<feature type="region of interest" description="Disordered" evidence="1">
    <location>
        <begin position="1"/>
        <end position="52"/>
    </location>
</feature>
<dbReference type="AlphaFoldDB" id="A0A0V0YZQ7"/>
<keyword evidence="3" id="KW-1185">Reference proteome</keyword>